<accession>A0A6A6BE98</accession>
<keyword evidence="3" id="KW-1185">Reference proteome</keyword>
<feature type="compositionally biased region" description="Gly residues" evidence="1">
    <location>
        <begin position="62"/>
        <end position="74"/>
    </location>
</feature>
<evidence type="ECO:0000313" key="3">
    <source>
        <dbReference type="Proteomes" id="UP000799438"/>
    </source>
</evidence>
<dbReference type="RefSeq" id="XP_033396960.1">
    <property type="nucleotide sequence ID" value="XM_033540565.1"/>
</dbReference>
<dbReference type="Proteomes" id="UP000799438">
    <property type="component" value="Unassembled WGS sequence"/>
</dbReference>
<name>A0A6A6BE98_9PEZI</name>
<proteinExistence type="predicted"/>
<gene>
    <name evidence="2" type="ORF">K452DRAFT_287953</name>
</gene>
<organism evidence="2 3">
    <name type="scientific">Aplosporella prunicola CBS 121167</name>
    <dbReference type="NCBI Taxonomy" id="1176127"/>
    <lineage>
        <taxon>Eukaryota</taxon>
        <taxon>Fungi</taxon>
        <taxon>Dikarya</taxon>
        <taxon>Ascomycota</taxon>
        <taxon>Pezizomycotina</taxon>
        <taxon>Dothideomycetes</taxon>
        <taxon>Dothideomycetes incertae sedis</taxon>
        <taxon>Botryosphaeriales</taxon>
        <taxon>Aplosporellaceae</taxon>
        <taxon>Aplosporella</taxon>
    </lineage>
</organism>
<dbReference type="EMBL" id="ML995487">
    <property type="protein sequence ID" value="KAF2141247.1"/>
    <property type="molecule type" value="Genomic_DNA"/>
</dbReference>
<sequence>MIGPAPAPVTGATCVPYVAYTPYKAYHPSMAPSVSSLLFPPQRTHKQPRATVVRSDASSGSGTLGSGSGSGSGSEGSSSSGLEERLARCAVAERDAAETPARGFGGVKAGGSSAVSLVSGASFSSDVGASIAGTDTPTSTTSMYIPTPTTASSMSRPLPPLPSLPLSRWERTKGATKRLAEKLGDTDVMFPPPTD</sequence>
<feature type="region of interest" description="Disordered" evidence="1">
    <location>
        <begin position="148"/>
        <end position="167"/>
    </location>
</feature>
<protein>
    <submittedName>
        <fullName evidence="2">Uncharacterized protein</fullName>
    </submittedName>
</protein>
<dbReference type="AlphaFoldDB" id="A0A6A6BE98"/>
<evidence type="ECO:0000313" key="2">
    <source>
        <dbReference type="EMBL" id="KAF2141247.1"/>
    </source>
</evidence>
<evidence type="ECO:0000256" key="1">
    <source>
        <dbReference type="SAM" id="MobiDB-lite"/>
    </source>
</evidence>
<feature type="region of interest" description="Disordered" evidence="1">
    <location>
        <begin position="37"/>
        <end position="85"/>
    </location>
</feature>
<reference evidence="2" key="1">
    <citation type="journal article" date="2020" name="Stud. Mycol.">
        <title>101 Dothideomycetes genomes: a test case for predicting lifestyles and emergence of pathogens.</title>
        <authorList>
            <person name="Haridas S."/>
            <person name="Albert R."/>
            <person name="Binder M."/>
            <person name="Bloem J."/>
            <person name="Labutti K."/>
            <person name="Salamov A."/>
            <person name="Andreopoulos B."/>
            <person name="Baker S."/>
            <person name="Barry K."/>
            <person name="Bills G."/>
            <person name="Bluhm B."/>
            <person name="Cannon C."/>
            <person name="Castanera R."/>
            <person name="Culley D."/>
            <person name="Daum C."/>
            <person name="Ezra D."/>
            <person name="Gonzalez J."/>
            <person name="Henrissat B."/>
            <person name="Kuo A."/>
            <person name="Liang C."/>
            <person name="Lipzen A."/>
            <person name="Lutzoni F."/>
            <person name="Magnuson J."/>
            <person name="Mondo S."/>
            <person name="Nolan M."/>
            <person name="Ohm R."/>
            <person name="Pangilinan J."/>
            <person name="Park H.-J."/>
            <person name="Ramirez L."/>
            <person name="Alfaro M."/>
            <person name="Sun H."/>
            <person name="Tritt A."/>
            <person name="Yoshinaga Y."/>
            <person name="Zwiers L.-H."/>
            <person name="Turgeon B."/>
            <person name="Goodwin S."/>
            <person name="Spatafora J."/>
            <person name="Crous P."/>
            <person name="Grigoriev I."/>
        </authorList>
    </citation>
    <scope>NUCLEOTIDE SEQUENCE</scope>
    <source>
        <strain evidence="2">CBS 121167</strain>
    </source>
</reference>
<dbReference type="GeneID" id="54298061"/>